<dbReference type="OrthoDB" id="9989163at2759"/>
<feature type="domain" description="GREB1-like C-terminal" evidence="8">
    <location>
        <begin position="1892"/>
        <end position="2055"/>
    </location>
</feature>
<feature type="compositionally biased region" description="Low complexity" evidence="6">
    <location>
        <begin position="1296"/>
        <end position="1312"/>
    </location>
</feature>
<evidence type="ECO:0000256" key="1">
    <source>
        <dbReference type="ARBA" id="ARBA00004167"/>
    </source>
</evidence>
<feature type="region of interest" description="Disordered" evidence="6">
    <location>
        <begin position="703"/>
        <end position="764"/>
    </location>
</feature>
<evidence type="ECO:0000259" key="10">
    <source>
        <dbReference type="Pfam" id="PF20691"/>
    </source>
</evidence>
<feature type="compositionally biased region" description="Polar residues" evidence="6">
    <location>
        <begin position="707"/>
        <end position="733"/>
    </location>
</feature>
<evidence type="ECO:0000256" key="3">
    <source>
        <dbReference type="ARBA" id="ARBA00022692"/>
    </source>
</evidence>
<dbReference type="EMBL" id="CAJRST010000001">
    <property type="protein sequence ID" value="CAG5853651.1"/>
    <property type="molecule type" value="Genomic_DNA"/>
</dbReference>
<feature type="domain" description="TET-Associated Glycosyltransferase" evidence="10">
    <location>
        <begin position="1656"/>
        <end position="1876"/>
    </location>
</feature>
<dbReference type="GO" id="GO:0016020">
    <property type="term" value="C:membrane"/>
    <property type="evidence" value="ECO:0007669"/>
    <property type="project" value="UniProtKB-SubCell"/>
</dbReference>
<keyword evidence="4" id="KW-1133">Transmembrane helix</keyword>
<feature type="compositionally biased region" description="Polar residues" evidence="6">
    <location>
        <begin position="300"/>
        <end position="312"/>
    </location>
</feature>
<dbReference type="InterPro" id="IPR049100">
    <property type="entry name" value="TAGT"/>
</dbReference>
<dbReference type="InterPro" id="IPR046927">
    <property type="entry name" value="GREB1-like_C"/>
</dbReference>
<feature type="region of interest" description="Disordered" evidence="6">
    <location>
        <begin position="293"/>
        <end position="319"/>
    </location>
</feature>
<evidence type="ECO:0000256" key="6">
    <source>
        <dbReference type="SAM" id="MobiDB-lite"/>
    </source>
</evidence>
<sequence length="2055" mass="228706">MRKGKVEKKNLKARQRLLTRERCFSPVPATAHQSVTIHTLKPRLAERDACLPAAQRHTSEVVRLFYGCRGHQMGNSYAGQLRNTRFEEVLHNSIEASLRSNTIVPRPVFSQLYLETEQSLVQDGRTENDDEDDDDGSESNSPPIPYQMKSPPEGCCTTDGFCQAGKDLRLSCLASDPLDVPPGFMLVGVKSPSLPDNLLVCAVDRRFLPDERGLNALLGFSGNCMGCGEKGFRYFTEFSNHINLKLSTQPKKQKHLKYYLYRNNQGILVKGAPICWRGNDGRMRQIRSSLPEGHLASDEQPPNLTLTHSSHVPSIHTGSHAAFDVPNTLINGNHAASSTAQPLLKQSGPGRPSATGPHPNAGPPKKRHKGWSPETSATNVPESTVKSPPSSSVITSGARSGTNKGKEMLCRETASLQSTSQGSSTPLSAPELSVTVPDQLLNHCRLQPVIFKGHGTLPQLTGNVREVLVSSLLQSCYLSSQTLPRVYQHYGPSPIQPLSTEMQILLTVYYLVQLGVEQVPLIEDLEQIFMRSWRESHLSEIRQFQQAQTPGTQGRHYGVETSSTLPGLPQHLSLPPQSQQPLTPSQLPWLAQLAASSCGEGVIVLGEEVRSLAQGLQKTFSRLMEGRLKNTNYVVIIVTSQGQETQSCVVVTGKHQCRALAESMFSPSEGLKEINHQLSTGVAQELIHHCSCLGPDGDVDSLLDSASFDTNESSPLSSSQGSADEQSLKNTLTPKDKQSPNDSQMQGSKDVPSPKQAASSPKDSCSEYSAEWHEVRPIQLAVARKLLSHVCAIADSSTQNLDLGSFDRISFLILVPPSEVAYQQTVLHLWSSGVLRELGSLEDECLSQQDAERYVVKFDQSAKARIDNLLQEAHKNTYTLYILVHDHAHWDICNSSCSRSDSGLGLVDQLLNSRQVKEATNILILHVTSFPFALQTQCTRISPYNEIHWPSAFSNDVDLYHERTRYFGVSELLESTRSGGSLPLMRYDSSFESMATTLEERFPKLHSAVIRTIVLIQHYCVALMAVSGRISSSHNLHKHTSVETMEIVQSLLTAAQQCPAHHGHMVLLRIPSSALAAWAHRRLSTVRKQLGLEEKFEIILGNPSQTLTIGPGFTDQIKTWLKIQDADWVPHTYLELEALPCILILSGAEPLGESLPRSLKYCDLRVISCSYLHRTTLEQELGLAAYLVKAESRPPLNPGPGSDVIESDAEKLSSTDNEEEEGQDNRDSPLPSSQPPPPCPDRKAVDPLSSQSVISPNVQKGTLDKIQSPSKSQTKLQPQTSAQPYLYARTASLYQPQVQSQPQAQSTSQLQTHHQPSFQPNSQPCTQTSTQQQPLLQPQIPSKSTSSGSSTPRASSPHLSCSWVRGVSRPPSVLLPRALYDIITASDSSGLPRFSSFLPHISVAWASSFRPLLSKMMTCTEQSLYYRQWTVPRSYHMDSSNRTEGRSDNFHPRRLLLSGPPQVGKTGAYLHFLGILSRMLIRLMEVDIYDEEDINCNVQAEGLQYHLPNAPWPTTDTMNAIPFDYIIHDSKYDDISTVYCPGFKPTVEGNPVRQEDVYLCRRTSRIKLSKYAAYNTYHHCEQCHQYLGFNPRYQIYESTLHAFTFTHLLLGEDIQLYFIIPKSKEHYFSFSQPGGQLESMRLPLASEWSPDSIKSPIFTPTTGRHEHGLFNLYHAMDGASHLHILVVKEYEMAVYKKYWPNHIMLVLPTFFNGAGIGAAHFLIKELSYHNLELERSRRLEVGGPAGDVWPFIILADDSCVMWNAVDLDGRSGPVEQSVSLKQVLQHMEACPDLAQYGLCGIRKWSSRGVTGNKQWEPFSRGHLHDFLLLNVDRSQNVQYDQNRFTCHDVDFTLRLHSAGLLVCRFNSFSVMKKQIAIGGYRTFIIKTKMTDVPTSVGPSQYICAPDSKHLFLATPAQLLLEKYLQHTSQKLFPLSTKNYTHPVLSVDCYLNLGPEVTVCFVSSRPHSVNISTTGLLFSGLLLCFADAFVTSAFLKKFTFLKGATLCVISADRSSLRQTVGRLELEEQWRFRLSDEFQTANAKEDRPLFFLTGKHI</sequence>
<feature type="compositionally biased region" description="Polar residues" evidence="6">
    <location>
        <begin position="1248"/>
        <end position="1280"/>
    </location>
</feature>
<organism evidence="12 13">
    <name type="scientific">Menidia menidia</name>
    <name type="common">Atlantic silverside</name>
    <dbReference type="NCBI Taxonomy" id="238744"/>
    <lineage>
        <taxon>Eukaryota</taxon>
        <taxon>Metazoa</taxon>
        <taxon>Chordata</taxon>
        <taxon>Craniata</taxon>
        <taxon>Vertebrata</taxon>
        <taxon>Euteleostomi</taxon>
        <taxon>Actinopterygii</taxon>
        <taxon>Neopterygii</taxon>
        <taxon>Teleostei</taxon>
        <taxon>Neoteleostei</taxon>
        <taxon>Acanthomorphata</taxon>
        <taxon>Ovalentaria</taxon>
        <taxon>Atherinomorphae</taxon>
        <taxon>Atheriniformes</taxon>
        <taxon>Atherinopsidae</taxon>
        <taxon>Menidiinae</taxon>
        <taxon>Menidia</taxon>
    </lineage>
</organism>
<feature type="region of interest" description="Disordered" evidence="6">
    <location>
        <begin position="339"/>
        <end position="405"/>
    </location>
</feature>
<evidence type="ECO:0000256" key="5">
    <source>
        <dbReference type="ARBA" id="ARBA00023136"/>
    </source>
</evidence>
<proteinExistence type="inferred from homology"/>
<keyword evidence="13" id="KW-1185">Reference proteome</keyword>
<evidence type="ECO:0000259" key="11">
    <source>
        <dbReference type="Pfam" id="PF20692"/>
    </source>
</evidence>
<dbReference type="Pfam" id="PF20267">
    <property type="entry name" value="GREB1_C"/>
    <property type="match status" value="1"/>
</dbReference>
<evidence type="ECO:0000313" key="13">
    <source>
        <dbReference type="Proteomes" id="UP000677803"/>
    </source>
</evidence>
<evidence type="ECO:0000259" key="8">
    <source>
        <dbReference type="Pfam" id="PF20267"/>
    </source>
</evidence>
<evidence type="ECO:0000256" key="2">
    <source>
        <dbReference type="ARBA" id="ARBA00009148"/>
    </source>
</evidence>
<dbReference type="InterPro" id="IPR048657">
    <property type="entry name" value="GREB1-like_cpSF2"/>
</dbReference>
<dbReference type="Pfam" id="PF20691">
    <property type="entry name" value="TAGT"/>
    <property type="match status" value="1"/>
</dbReference>
<feature type="region of interest" description="Disordered" evidence="6">
    <location>
        <begin position="1296"/>
        <end position="1362"/>
    </location>
</feature>
<gene>
    <name evidence="12" type="ORF">MMEN_LOCUS404</name>
</gene>
<evidence type="ECO:0000259" key="9">
    <source>
        <dbReference type="Pfam" id="PF20688"/>
    </source>
</evidence>
<feature type="region of interest" description="Disordered" evidence="6">
    <location>
        <begin position="1192"/>
        <end position="1280"/>
    </location>
</feature>
<feature type="compositionally biased region" description="Acidic residues" evidence="6">
    <location>
        <begin position="128"/>
        <end position="137"/>
    </location>
</feature>
<dbReference type="Proteomes" id="UP000677803">
    <property type="component" value="Unassembled WGS sequence"/>
</dbReference>
<keyword evidence="3" id="KW-0812">Transmembrane</keyword>
<protein>
    <submittedName>
        <fullName evidence="12">(Atlantic silverside) hypothetical protein</fullName>
    </submittedName>
</protein>
<dbReference type="PANTHER" id="PTHR15720:SF13">
    <property type="entry name" value="PROTEIN GREB1"/>
    <property type="match status" value="1"/>
</dbReference>
<evidence type="ECO:0000259" key="7">
    <source>
        <dbReference type="Pfam" id="PF15782"/>
    </source>
</evidence>
<dbReference type="PANTHER" id="PTHR15720">
    <property type="entry name" value="GREB1-RELATED"/>
    <property type="match status" value="1"/>
</dbReference>
<evidence type="ECO:0000256" key="4">
    <source>
        <dbReference type="ARBA" id="ARBA00022989"/>
    </source>
</evidence>
<feature type="domain" description="GREB1 N-terminal" evidence="7">
    <location>
        <begin position="127"/>
        <end position="278"/>
    </location>
</feature>
<feature type="domain" description="GREB1-like circularly permuted SF2 helicase" evidence="11">
    <location>
        <begin position="773"/>
        <end position="1491"/>
    </location>
</feature>
<dbReference type="Pfam" id="PF15782">
    <property type="entry name" value="GREB1_N"/>
    <property type="match status" value="1"/>
</dbReference>
<dbReference type="InterPro" id="IPR046926">
    <property type="entry name" value="GREB1_N"/>
</dbReference>
<feature type="compositionally biased region" description="Polar residues" evidence="6">
    <location>
        <begin position="373"/>
        <end position="403"/>
    </location>
</feature>
<accession>A0A8S4A6B9</accession>
<feature type="domain" description="GREB1-like second" evidence="9">
    <location>
        <begin position="357"/>
        <end position="692"/>
    </location>
</feature>
<name>A0A8S4A6B9_9TELE</name>
<dbReference type="Pfam" id="PF20692">
    <property type="entry name" value="cpSF2-GREB1"/>
    <property type="match status" value="1"/>
</dbReference>
<keyword evidence="5" id="KW-0472">Membrane</keyword>
<dbReference type="Pfam" id="PF20688">
    <property type="entry name" value="GREB1_2nd"/>
    <property type="match status" value="1"/>
</dbReference>
<comment type="caution">
    <text evidence="12">The sequence shown here is derived from an EMBL/GenBank/DDBJ whole genome shotgun (WGS) entry which is preliminary data.</text>
</comment>
<feature type="compositionally biased region" description="Low complexity" evidence="6">
    <location>
        <begin position="1319"/>
        <end position="1357"/>
    </location>
</feature>
<comment type="subcellular location">
    <subcellularLocation>
        <location evidence="1">Membrane</location>
        <topology evidence="1">Single-pass membrane protein</topology>
    </subcellularLocation>
</comment>
<dbReference type="InterPro" id="IPR028422">
    <property type="entry name" value="GREB1"/>
</dbReference>
<dbReference type="InterPro" id="IPR048659">
    <property type="entry name" value="GREB1-like_2nd"/>
</dbReference>
<reference evidence="12" key="1">
    <citation type="submission" date="2021-05" db="EMBL/GenBank/DDBJ databases">
        <authorList>
            <person name="Tigano A."/>
        </authorList>
    </citation>
    <scope>NUCLEOTIDE SEQUENCE</scope>
</reference>
<comment type="similarity">
    <text evidence="2">Belongs to the GREB1 family.</text>
</comment>
<evidence type="ECO:0000313" key="12">
    <source>
        <dbReference type="EMBL" id="CAG5853651.1"/>
    </source>
</evidence>
<feature type="region of interest" description="Disordered" evidence="6">
    <location>
        <begin position="120"/>
        <end position="152"/>
    </location>
</feature>